<dbReference type="Pfam" id="PF00026">
    <property type="entry name" value="Asp"/>
    <property type="match status" value="1"/>
</dbReference>
<evidence type="ECO:0000256" key="1">
    <source>
        <dbReference type="ARBA" id="ARBA00007447"/>
    </source>
</evidence>
<dbReference type="PANTHER" id="PTHR47966">
    <property type="entry name" value="BETA-SITE APP-CLEAVING ENZYME, ISOFORM A-RELATED"/>
    <property type="match status" value="1"/>
</dbReference>
<evidence type="ECO:0000256" key="6">
    <source>
        <dbReference type="ARBA" id="ARBA00023180"/>
    </source>
</evidence>
<dbReference type="PROSITE" id="PS00141">
    <property type="entry name" value="ASP_PROTEASE"/>
    <property type="match status" value="2"/>
</dbReference>
<dbReference type="GO" id="GO:0006508">
    <property type="term" value="P:proteolysis"/>
    <property type="evidence" value="ECO:0007669"/>
    <property type="project" value="UniProtKB-KW"/>
</dbReference>
<reference evidence="13" key="1">
    <citation type="journal article" date="2023" name="Commun. Biol.">
        <title>Genome analysis of Parmales, the sister group of diatoms, reveals the evolutionary specialization of diatoms from phago-mixotrophs to photoautotrophs.</title>
        <authorList>
            <person name="Ban H."/>
            <person name="Sato S."/>
            <person name="Yoshikawa S."/>
            <person name="Yamada K."/>
            <person name="Nakamura Y."/>
            <person name="Ichinomiya M."/>
            <person name="Sato N."/>
            <person name="Blanc-Mathieu R."/>
            <person name="Endo H."/>
            <person name="Kuwata A."/>
            <person name="Ogata H."/>
        </authorList>
    </citation>
    <scope>NUCLEOTIDE SEQUENCE [LARGE SCALE GENOMIC DNA]</scope>
    <source>
        <strain evidence="13">NIES 3699</strain>
    </source>
</reference>
<dbReference type="InterPro" id="IPR001461">
    <property type="entry name" value="Aspartic_peptidase_A1"/>
</dbReference>
<feature type="domain" description="Peptidase A1" evidence="11">
    <location>
        <begin position="62"/>
        <end position="390"/>
    </location>
</feature>
<dbReference type="GO" id="GO:0004190">
    <property type="term" value="F:aspartic-type endopeptidase activity"/>
    <property type="evidence" value="ECO:0007669"/>
    <property type="project" value="UniProtKB-KW"/>
</dbReference>
<feature type="active site" evidence="7">
    <location>
        <position position="284"/>
    </location>
</feature>
<dbReference type="InterPro" id="IPR033121">
    <property type="entry name" value="PEPTIDASE_A1"/>
</dbReference>
<evidence type="ECO:0000256" key="2">
    <source>
        <dbReference type="ARBA" id="ARBA00022670"/>
    </source>
</evidence>
<evidence type="ECO:0000256" key="10">
    <source>
        <dbReference type="SAM" id="SignalP"/>
    </source>
</evidence>
<feature type="active site" evidence="7">
    <location>
        <position position="80"/>
    </location>
</feature>
<evidence type="ECO:0000256" key="4">
    <source>
        <dbReference type="ARBA" id="ARBA00022801"/>
    </source>
</evidence>
<gene>
    <name evidence="12" type="ORF">TrVE_jg14252</name>
</gene>
<dbReference type="FunFam" id="2.40.70.10:FF:000002">
    <property type="entry name" value="Vacuolar aspartic proteinase"/>
    <property type="match status" value="1"/>
</dbReference>
<feature type="signal peptide" evidence="10">
    <location>
        <begin position="1"/>
        <end position="19"/>
    </location>
</feature>
<organism evidence="12 13">
    <name type="scientific">Triparma verrucosa</name>
    <dbReference type="NCBI Taxonomy" id="1606542"/>
    <lineage>
        <taxon>Eukaryota</taxon>
        <taxon>Sar</taxon>
        <taxon>Stramenopiles</taxon>
        <taxon>Ochrophyta</taxon>
        <taxon>Bolidophyceae</taxon>
        <taxon>Parmales</taxon>
        <taxon>Triparmaceae</taxon>
        <taxon>Triparma</taxon>
    </lineage>
</organism>
<dbReference type="InterPro" id="IPR001969">
    <property type="entry name" value="Aspartic_peptidase_AS"/>
</dbReference>
<sequence length="396" mass="42200">MKFTALCLLLLSLPTSALLRVPMKKRSDEEFLANRREVVAARANQLTDTGDVVINNYENAQYYGEISLGSPAQNFEVIFDTGSANLWVAGKDCSSTNCKGHPTYDSSASSDYVVNGTTFDIEYGSGACTGFLSQDTLNVGGLTLPEQIFAEITDASGMGVGYKVGKFDGILGLAFDELAVCGDPNDGGYIPGCVPTPFGRLASTGLIDEAVFSFYLGGLTPDFPANMTGFPGELTLGGIDEDHYTGDLAYVPVSKAGYWQITVDSVGIDGTDFSTADTREAIVDSGTSMLVGPPDAMDQLADKLGAKKMSSTGEYVVGCHKDLPDIEVTIAGVDYSISSDDYMLKDGPICILLMLGMDLGPEGLGWILGDVFMRKYYTVFDMDQERVGFALAKASE</sequence>
<dbReference type="FunFam" id="2.40.70.10:FF:000008">
    <property type="entry name" value="Cathepsin D"/>
    <property type="match status" value="1"/>
</dbReference>
<dbReference type="Gene3D" id="2.40.70.10">
    <property type="entry name" value="Acid Proteases"/>
    <property type="match status" value="2"/>
</dbReference>
<accession>A0A9W7BWT6</accession>
<evidence type="ECO:0000256" key="5">
    <source>
        <dbReference type="ARBA" id="ARBA00023157"/>
    </source>
</evidence>
<dbReference type="Proteomes" id="UP001165160">
    <property type="component" value="Unassembled WGS sequence"/>
</dbReference>
<dbReference type="InterPro" id="IPR021109">
    <property type="entry name" value="Peptidase_aspartic_dom_sf"/>
</dbReference>
<keyword evidence="4 9" id="KW-0378">Hydrolase</keyword>
<protein>
    <recommendedName>
        <fullName evidence="11">Peptidase A1 domain-containing protein</fullName>
    </recommendedName>
</protein>
<dbReference type="PRINTS" id="PR00792">
    <property type="entry name" value="PEPSIN"/>
</dbReference>
<comment type="caution">
    <text evidence="12">The sequence shown here is derived from an EMBL/GenBank/DDBJ whole genome shotgun (WGS) entry which is preliminary data.</text>
</comment>
<dbReference type="EMBL" id="BRXX01000213">
    <property type="protein sequence ID" value="GMH98204.1"/>
    <property type="molecule type" value="Genomic_DNA"/>
</dbReference>
<evidence type="ECO:0000256" key="9">
    <source>
        <dbReference type="RuleBase" id="RU000454"/>
    </source>
</evidence>
<evidence type="ECO:0000256" key="3">
    <source>
        <dbReference type="ARBA" id="ARBA00022750"/>
    </source>
</evidence>
<name>A0A9W7BWT6_9STRA</name>
<evidence type="ECO:0000256" key="8">
    <source>
        <dbReference type="PIRSR" id="PIRSR601461-2"/>
    </source>
</evidence>
<evidence type="ECO:0000256" key="7">
    <source>
        <dbReference type="PIRSR" id="PIRSR601461-1"/>
    </source>
</evidence>
<keyword evidence="13" id="KW-1185">Reference proteome</keyword>
<feature type="disulfide bond" evidence="8">
    <location>
        <begin position="93"/>
        <end position="98"/>
    </location>
</feature>
<evidence type="ECO:0000259" key="11">
    <source>
        <dbReference type="PROSITE" id="PS51767"/>
    </source>
</evidence>
<feature type="chain" id="PRO_5040922556" description="Peptidase A1 domain-containing protein" evidence="10">
    <location>
        <begin position="20"/>
        <end position="396"/>
    </location>
</feature>
<evidence type="ECO:0000313" key="13">
    <source>
        <dbReference type="Proteomes" id="UP001165160"/>
    </source>
</evidence>
<proteinExistence type="inferred from homology"/>
<dbReference type="AlphaFoldDB" id="A0A9W7BWT6"/>
<evidence type="ECO:0000313" key="12">
    <source>
        <dbReference type="EMBL" id="GMH98204.1"/>
    </source>
</evidence>
<keyword evidence="3 9" id="KW-0064">Aspartyl protease</keyword>
<keyword evidence="5 8" id="KW-1015">Disulfide bond</keyword>
<keyword evidence="6" id="KW-0325">Glycoprotein</keyword>
<dbReference type="PROSITE" id="PS51767">
    <property type="entry name" value="PEPTIDASE_A1"/>
    <property type="match status" value="1"/>
</dbReference>
<dbReference type="PANTHER" id="PTHR47966:SF51">
    <property type="entry name" value="BETA-SITE APP-CLEAVING ENZYME, ISOFORM A-RELATED"/>
    <property type="match status" value="1"/>
</dbReference>
<dbReference type="SUPFAM" id="SSF50630">
    <property type="entry name" value="Acid proteases"/>
    <property type="match status" value="1"/>
</dbReference>
<comment type="similarity">
    <text evidence="1 9">Belongs to the peptidase A1 family.</text>
</comment>
<keyword evidence="2 9" id="KW-0645">Protease</keyword>
<keyword evidence="10" id="KW-0732">Signal</keyword>